<sequence>MFSIFKTTVFPFPVCREWSCTVELFTSFPTVFNERVPTLVWESEADGASWHIGCAPILVPVEGELKVPAHVCPGLVSATLMSLLINERGRGVDNISWLIGCAGMVPSPWPSLIAIDMLLLLVGGVV</sequence>
<dbReference type="Proteomes" id="UP000799118">
    <property type="component" value="Unassembled WGS sequence"/>
</dbReference>
<reference evidence="1" key="1">
    <citation type="journal article" date="2019" name="Environ. Microbiol.">
        <title>Fungal ecological strategies reflected in gene transcription - a case study of two litter decomposers.</title>
        <authorList>
            <person name="Barbi F."/>
            <person name="Kohler A."/>
            <person name="Barry K."/>
            <person name="Baskaran P."/>
            <person name="Daum C."/>
            <person name="Fauchery L."/>
            <person name="Ihrmark K."/>
            <person name="Kuo A."/>
            <person name="LaButti K."/>
            <person name="Lipzen A."/>
            <person name="Morin E."/>
            <person name="Grigoriev I.V."/>
            <person name="Henrissat B."/>
            <person name="Lindahl B."/>
            <person name="Martin F."/>
        </authorList>
    </citation>
    <scope>NUCLEOTIDE SEQUENCE</scope>
    <source>
        <strain evidence="1">JB14</strain>
    </source>
</reference>
<keyword evidence="2" id="KW-1185">Reference proteome</keyword>
<evidence type="ECO:0000313" key="1">
    <source>
        <dbReference type="EMBL" id="KAE9389137.1"/>
    </source>
</evidence>
<organism evidence="1 2">
    <name type="scientific">Gymnopus androsaceus JB14</name>
    <dbReference type="NCBI Taxonomy" id="1447944"/>
    <lineage>
        <taxon>Eukaryota</taxon>
        <taxon>Fungi</taxon>
        <taxon>Dikarya</taxon>
        <taxon>Basidiomycota</taxon>
        <taxon>Agaricomycotina</taxon>
        <taxon>Agaricomycetes</taxon>
        <taxon>Agaricomycetidae</taxon>
        <taxon>Agaricales</taxon>
        <taxon>Marasmiineae</taxon>
        <taxon>Omphalotaceae</taxon>
        <taxon>Gymnopus</taxon>
    </lineage>
</organism>
<evidence type="ECO:0000313" key="2">
    <source>
        <dbReference type="Proteomes" id="UP000799118"/>
    </source>
</evidence>
<gene>
    <name evidence="1" type="ORF">BT96DRAFT_409057</name>
</gene>
<protein>
    <submittedName>
        <fullName evidence="1">Uncharacterized protein</fullName>
    </submittedName>
</protein>
<accession>A0A6A4GVQ6</accession>
<dbReference type="EMBL" id="ML769710">
    <property type="protein sequence ID" value="KAE9389137.1"/>
    <property type="molecule type" value="Genomic_DNA"/>
</dbReference>
<dbReference type="AlphaFoldDB" id="A0A6A4GVQ6"/>
<proteinExistence type="predicted"/>
<name>A0A6A4GVQ6_9AGAR</name>